<feature type="transmembrane region" description="Helical" evidence="7">
    <location>
        <begin position="498"/>
        <end position="520"/>
    </location>
</feature>
<feature type="transmembrane region" description="Helical" evidence="7">
    <location>
        <begin position="680"/>
        <end position="699"/>
    </location>
</feature>
<proteinExistence type="inferred from homology"/>
<keyword evidence="9" id="KW-0762">Sugar transport</keyword>
<dbReference type="PRINTS" id="PR00171">
    <property type="entry name" value="SUGRTRNSPORT"/>
</dbReference>
<dbReference type="GO" id="GO:0022857">
    <property type="term" value="F:transmembrane transporter activity"/>
    <property type="evidence" value="ECO:0007669"/>
    <property type="project" value="InterPro"/>
</dbReference>
<feature type="transmembrane region" description="Helical" evidence="7">
    <location>
        <begin position="753"/>
        <end position="772"/>
    </location>
</feature>
<feature type="transmembrane region" description="Helical" evidence="7">
    <location>
        <begin position="653"/>
        <end position="674"/>
    </location>
</feature>
<evidence type="ECO:0000313" key="9">
    <source>
        <dbReference type="EMBL" id="KMU91130.1"/>
    </source>
</evidence>
<dbReference type="FunFam" id="1.20.1250.20:FF:000100">
    <property type="entry name" value="MFS sugar transporter, putative"/>
    <property type="match status" value="1"/>
</dbReference>
<keyword evidence="6 7" id="KW-0472">Membrane</keyword>
<organism evidence="9 10">
    <name type="scientific">Coccidioides immitis H538.4</name>
    <dbReference type="NCBI Taxonomy" id="396776"/>
    <lineage>
        <taxon>Eukaryota</taxon>
        <taxon>Fungi</taxon>
        <taxon>Dikarya</taxon>
        <taxon>Ascomycota</taxon>
        <taxon>Pezizomycotina</taxon>
        <taxon>Eurotiomycetes</taxon>
        <taxon>Eurotiomycetidae</taxon>
        <taxon>Onygenales</taxon>
        <taxon>Onygenaceae</taxon>
        <taxon>Coccidioides</taxon>
    </lineage>
</organism>
<dbReference type="Proteomes" id="UP000054563">
    <property type="component" value="Unassembled WGS sequence"/>
</dbReference>
<dbReference type="GO" id="GO:0016020">
    <property type="term" value="C:membrane"/>
    <property type="evidence" value="ECO:0007669"/>
    <property type="project" value="UniProtKB-SubCell"/>
</dbReference>
<dbReference type="InterPro" id="IPR005828">
    <property type="entry name" value="MFS_sugar_transport-like"/>
</dbReference>
<comment type="similarity">
    <text evidence="2">Belongs to the major facilitator superfamily. Sugar transporter (TC 2.A.1.1) family.</text>
</comment>
<dbReference type="SUPFAM" id="SSF103473">
    <property type="entry name" value="MFS general substrate transporter"/>
    <property type="match status" value="1"/>
</dbReference>
<evidence type="ECO:0000256" key="3">
    <source>
        <dbReference type="ARBA" id="ARBA00022448"/>
    </source>
</evidence>
<dbReference type="Gene3D" id="1.20.1250.20">
    <property type="entry name" value="MFS general substrate transporter like domains"/>
    <property type="match status" value="1"/>
</dbReference>
<dbReference type="Pfam" id="PF00083">
    <property type="entry name" value="Sugar_tr"/>
    <property type="match status" value="1"/>
</dbReference>
<evidence type="ECO:0000256" key="5">
    <source>
        <dbReference type="ARBA" id="ARBA00022989"/>
    </source>
</evidence>
<dbReference type="VEuPathDB" id="FungiDB:CIHG_08879"/>
<dbReference type="eggNOG" id="KOG0254">
    <property type="taxonomic scope" value="Eukaryota"/>
</dbReference>
<dbReference type="InterPro" id="IPR050814">
    <property type="entry name" value="Myo-inositol_Transporter"/>
</dbReference>
<dbReference type="PROSITE" id="PS50850">
    <property type="entry name" value="MFS"/>
    <property type="match status" value="1"/>
</dbReference>
<feature type="transmembrane region" description="Helical" evidence="7">
    <location>
        <begin position="621"/>
        <end position="641"/>
    </location>
</feature>
<dbReference type="PANTHER" id="PTHR48020">
    <property type="entry name" value="PROTON MYO-INOSITOL COTRANSPORTER"/>
    <property type="match status" value="1"/>
</dbReference>
<protein>
    <submittedName>
        <fullName evidence="9">Plastidic glucose transporter 4</fullName>
    </submittedName>
</protein>
<sequence>MADIFSSSPSIIYINSAWTSPYSSASSAISSTVLLVNHGVFLIIWIGRVQTHSRSIRQAELIRRFYRSLSPYLDGMYREGFGPWSHDSSQTQLDRAWRTITPSFVFPRSKSTFVHVSLTPRSNEETVSSSKIHSKAEDRLVNYNWFLRARWAMGRCPQMEFDESNIGQEAQPARLATMSTELVPEGKYTVPLLFTLTSEVGINLASTQKSDSAKAYASTSYEDHLSRRELSFVTSHREPLSAAERARRNINAKLANPLAGLSHAALRGRGERYARKHQIGDEEDIRAFAMGAVLAQDPKHYENMEGLTEEELEVLRHEFTHKWSQPKLLYLVIVLCSVSAAVQGMDESVVNGAQIFYKAQFGINDDDYRSTWLSGLTNSAPYLCCALIGCWLTVPFNHVFGRRGTIFITCCFSAITCFWQGFVNTWWHMFVARFALGFGIGPKSATVPIYAAETTPPAIRGALVMQWQMWTAFGIMLGYASDIIFFKVPDPPGVVGLGWRLMMGSAMFPAVLVCFMVFLCPESPRWYISKDAHHKAYMSMCRLRFNKIQAARDLFYMHTLLEAESTMKLGQPKIVELITVPRNRRAMLASEIVMFMQQFCGVNVIAYYSSEVFLEAGFSQISALAASLGFGMINWLFAIPAVYTIDTFGRRNLLLLTFPLMGIFLLLTGFSFWIPSDTAPRARLGCVALGIYLFGIVYSPGEGPVPFTYSAEAYPLYVRAYGMALATSTTWFFNWMLAITWPSLVRAFSPQGAFSWYAGWNIIGFVLILLFLPETKGKTLEELDQVFSVPTHLHAKWALKHLVSVFRRYILFQKYVKVEEFGKEQENQARGMSMSTVERRLDIE</sequence>
<comment type="subcellular location">
    <subcellularLocation>
        <location evidence="1">Membrane</location>
        <topology evidence="1">Multi-pass membrane protein</topology>
    </subcellularLocation>
</comment>
<dbReference type="NCBIfam" id="TIGR00879">
    <property type="entry name" value="SP"/>
    <property type="match status" value="1"/>
</dbReference>
<dbReference type="PANTHER" id="PTHR48020:SF25">
    <property type="entry name" value="SUGAR TRANSPORTER, PUTATIVE (AFU_ORTHOLOGUE AFUA_7G05830)-RELATED"/>
    <property type="match status" value="1"/>
</dbReference>
<feature type="transmembrane region" description="Helical" evidence="7">
    <location>
        <begin position="379"/>
        <end position="397"/>
    </location>
</feature>
<feature type="transmembrane region" description="Helical" evidence="7">
    <location>
        <begin position="28"/>
        <end position="47"/>
    </location>
</feature>
<evidence type="ECO:0000256" key="2">
    <source>
        <dbReference type="ARBA" id="ARBA00010992"/>
    </source>
</evidence>
<accession>A0A0J8S181</accession>
<evidence type="ECO:0000259" key="8">
    <source>
        <dbReference type="PROSITE" id="PS50850"/>
    </source>
</evidence>
<feature type="domain" description="Major facilitator superfamily (MFS) profile" evidence="8">
    <location>
        <begin position="332"/>
        <end position="776"/>
    </location>
</feature>
<evidence type="ECO:0000313" key="10">
    <source>
        <dbReference type="Proteomes" id="UP000054563"/>
    </source>
</evidence>
<feature type="transmembrane region" description="Helical" evidence="7">
    <location>
        <begin position="592"/>
        <end position="609"/>
    </location>
</feature>
<dbReference type="GO" id="GO:0015791">
    <property type="term" value="P:polyol transmembrane transport"/>
    <property type="evidence" value="ECO:0007669"/>
    <property type="project" value="UniProtKB-ARBA"/>
</dbReference>
<evidence type="ECO:0000256" key="6">
    <source>
        <dbReference type="ARBA" id="ARBA00023136"/>
    </source>
</evidence>
<dbReference type="GO" id="GO:0015798">
    <property type="term" value="P:myo-inositol transport"/>
    <property type="evidence" value="ECO:0007669"/>
    <property type="project" value="UniProtKB-ARBA"/>
</dbReference>
<keyword evidence="3" id="KW-0813">Transport</keyword>
<feature type="transmembrane region" description="Helical" evidence="7">
    <location>
        <begin position="464"/>
        <end position="486"/>
    </location>
</feature>
<name>A0A0J8S181_COCIT</name>
<dbReference type="OrthoDB" id="5290825at2759"/>
<keyword evidence="5 7" id="KW-1133">Transmembrane helix</keyword>
<dbReference type="InterPro" id="IPR036259">
    <property type="entry name" value="MFS_trans_sf"/>
</dbReference>
<gene>
    <name evidence="9" type="ORF">CIHG_08879</name>
</gene>
<evidence type="ECO:0000256" key="1">
    <source>
        <dbReference type="ARBA" id="ARBA00004141"/>
    </source>
</evidence>
<evidence type="ECO:0000256" key="4">
    <source>
        <dbReference type="ARBA" id="ARBA00022692"/>
    </source>
</evidence>
<dbReference type="InterPro" id="IPR020846">
    <property type="entry name" value="MFS_dom"/>
</dbReference>
<feature type="transmembrane region" description="Helical" evidence="7">
    <location>
        <begin position="720"/>
        <end position="741"/>
    </location>
</feature>
<dbReference type="InterPro" id="IPR003663">
    <property type="entry name" value="Sugar/inositol_transpt"/>
</dbReference>
<dbReference type="AlphaFoldDB" id="A0A0J8S181"/>
<feature type="transmembrane region" description="Helical" evidence="7">
    <location>
        <begin position="404"/>
        <end position="422"/>
    </location>
</feature>
<keyword evidence="4 7" id="KW-0812">Transmembrane</keyword>
<evidence type="ECO:0000256" key="7">
    <source>
        <dbReference type="SAM" id="Phobius"/>
    </source>
</evidence>
<dbReference type="STRING" id="396776.A0A0J8S181"/>
<dbReference type="EMBL" id="DS017031">
    <property type="protein sequence ID" value="KMU91130.1"/>
    <property type="molecule type" value="Genomic_DNA"/>
</dbReference>
<reference evidence="10" key="1">
    <citation type="journal article" date="2010" name="Genome Res.">
        <title>Population genomic sequencing of Coccidioides fungi reveals recent hybridization and transposon control.</title>
        <authorList>
            <person name="Neafsey D.E."/>
            <person name="Barker B.M."/>
            <person name="Sharpton T.J."/>
            <person name="Stajich J.E."/>
            <person name="Park D.J."/>
            <person name="Whiston E."/>
            <person name="Hung C.-Y."/>
            <person name="McMahan C."/>
            <person name="White J."/>
            <person name="Sykes S."/>
            <person name="Heiman D."/>
            <person name="Young S."/>
            <person name="Zeng Q."/>
            <person name="Abouelleil A."/>
            <person name="Aftuck L."/>
            <person name="Bessette D."/>
            <person name="Brown A."/>
            <person name="FitzGerald M."/>
            <person name="Lui A."/>
            <person name="Macdonald J.P."/>
            <person name="Priest M."/>
            <person name="Orbach M.J."/>
            <person name="Galgiani J.N."/>
            <person name="Kirkland T.N."/>
            <person name="Cole G.T."/>
            <person name="Birren B.W."/>
            <person name="Henn M.R."/>
            <person name="Taylor J.W."/>
            <person name="Rounsley S.D."/>
        </authorList>
    </citation>
    <scope>NUCLEOTIDE SEQUENCE [LARGE SCALE GENOMIC DNA]</scope>
    <source>
        <strain evidence="10">H538.4</strain>
    </source>
</reference>